<evidence type="ECO:0000256" key="6">
    <source>
        <dbReference type="ARBA" id="ARBA00022825"/>
    </source>
</evidence>
<dbReference type="Proteomes" id="UP001500540">
    <property type="component" value="Unassembled WGS sequence"/>
</dbReference>
<dbReference type="InterPro" id="IPR022398">
    <property type="entry name" value="Peptidase_S8_His-AS"/>
</dbReference>
<protein>
    <submittedName>
        <fullName evidence="12">S8 family serine peptidase</fullName>
    </submittedName>
</protein>
<feature type="active site" description="Charge relay system" evidence="7">
    <location>
        <position position="628"/>
    </location>
</feature>
<evidence type="ECO:0000313" key="13">
    <source>
        <dbReference type="Proteomes" id="UP001500540"/>
    </source>
</evidence>
<evidence type="ECO:0000256" key="1">
    <source>
        <dbReference type="ARBA" id="ARBA00011073"/>
    </source>
</evidence>
<evidence type="ECO:0000256" key="3">
    <source>
        <dbReference type="ARBA" id="ARBA00022670"/>
    </source>
</evidence>
<dbReference type="EMBL" id="BAABAF010000003">
    <property type="protein sequence ID" value="GAA3759410.1"/>
    <property type="molecule type" value="Genomic_DNA"/>
</dbReference>
<dbReference type="SUPFAM" id="SSF52743">
    <property type="entry name" value="Subtilisin-like"/>
    <property type="match status" value="1"/>
</dbReference>
<dbReference type="PRINTS" id="PR00723">
    <property type="entry name" value="SUBTILISIN"/>
</dbReference>
<dbReference type="InterPro" id="IPR003137">
    <property type="entry name" value="PA_domain"/>
</dbReference>
<dbReference type="Pfam" id="PF02225">
    <property type="entry name" value="PA"/>
    <property type="match status" value="1"/>
</dbReference>
<keyword evidence="6 7" id="KW-0720">Serine protease</keyword>
<dbReference type="PROSITE" id="PS00136">
    <property type="entry name" value="SUBTILASE_ASP"/>
    <property type="match status" value="1"/>
</dbReference>
<keyword evidence="4 9" id="KW-0732">Signal</keyword>
<proteinExistence type="inferred from homology"/>
<evidence type="ECO:0000256" key="5">
    <source>
        <dbReference type="ARBA" id="ARBA00022801"/>
    </source>
</evidence>
<dbReference type="Gene3D" id="3.50.30.30">
    <property type="match status" value="1"/>
</dbReference>
<dbReference type="RefSeq" id="WP_344781187.1">
    <property type="nucleotide sequence ID" value="NZ_BAABAF010000003.1"/>
</dbReference>
<dbReference type="PANTHER" id="PTHR43806">
    <property type="entry name" value="PEPTIDASE S8"/>
    <property type="match status" value="1"/>
</dbReference>
<gene>
    <name evidence="12" type="ORF">GCM10022240_10020</name>
</gene>
<evidence type="ECO:0000256" key="8">
    <source>
        <dbReference type="RuleBase" id="RU003355"/>
    </source>
</evidence>
<dbReference type="PROSITE" id="PS00137">
    <property type="entry name" value="SUBTILASE_HIS"/>
    <property type="match status" value="1"/>
</dbReference>
<comment type="similarity">
    <text evidence="1 7 8">Belongs to the peptidase S8 family.</text>
</comment>
<feature type="signal peptide" evidence="9">
    <location>
        <begin position="1"/>
        <end position="32"/>
    </location>
</feature>
<dbReference type="PROSITE" id="PS00138">
    <property type="entry name" value="SUBTILASE_SER"/>
    <property type="match status" value="1"/>
</dbReference>
<feature type="domain" description="Peptidase S8/S53" evidence="10">
    <location>
        <begin position="190"/>
        <end position="684"/>
    </location>
</feature>
<evidence type="ECO:0000256" key="2">
    <source>
        <dbReference type="ARBA" id="ARBA00022512"/>
    </source>
</evidence>
<dbReference type="Gene3D" id="3.40.50.200">
    <property type="entry name" value="Peptidase S8/S53 domain"/>
    <property type="match status" value="1"/>
</dbReference>
<dbReference type="InterPro" id="IPR023828">
    <property type="entry name" value="Peptidase_S8_Ser-AS"/>
</dbReference>
<keyword evidence="2" id="KW-0134">Cell wall</keyword>
<organism evidence="12 13">
    <name type="scientific">Microbacterium kribbense</name>
    <dbReference type="NCBI Taxonomy" id="433645"/>
    <lineage>
        <taxon>Bacteria</taxon>
        <taxon>Bacillati</taxon>
        <taxon>Actinomycetota</taxon>
        <taxon>Actinomycetes</taxon>
        <taxon>Micrococcales</taxon>
        <taxon>Microbacteriaceae</taxon>
        <taxon>Microbacterium</taxon>
    </lineage>
</organism>
<keyword evidence="5 7" id="KW-0378">Hydrolase</keyword>
<comment type="caution">
    <text evidence="12">The sequence shown here is derived from an EMBL/GenBank/DDBJ whole genome shotgun (WGS) entry which is preliminary data.</text>
</comment>
<keyword evidence="3 7" id="KW-0645">Protease</keyword>
<evidence type="ECO:0000259" key="11">
    <source>
        <dbReference type="Pfam" id="PF02225"/>
    </source>
</evidence>
<reference evidence="13" key="1">
    <citation type="journal article" date="2019" name="Int. J. Syst. Evol. Microbiol.">
        <title>The Global Catalogue of Microorganisms (GCM) 10K type strain sequencing project: providing services to taxonomists for standard genome sequencing and annotation.</title>
        <authorList>
            <consortium name="The Broad Institute Genomics Platform"/>
            <consortium name="The Broad Institute Genome Sequencing Center for Infectious Disease"/>
            <person name="Wu L."/>
            <person name="Ma J."/>
        </authorList>
    </citation>
    <scope>NUCLEOTIDE SEQUENCE [LARGE SCALE GENOMIC DNA]</scope>
    <source>
        <strain evidence="13">JCM 16950</strain>
    </source>
</reference>
<feature type="chain" id="PRO_5047005012" evidence="9">
    <location>
        <begin position="33"/>
        <end position="1113"/>
    </location>
</feature>
<dbReference type="InterPro" id="IPR023827">
    <property type="entry name" value="Peptidase_S8_Asp-AS"/>
</dbReference>
<keyword evidence="13" id="KW-1185">Reference proteome</keyword>
<evidence type="ECO:0000259" key="10">
    <source>
        <dbReference type="Pfam" id="PF00082"/>
    </source>
</evidence>
<feature type="domain" description="PA" evidence="11">
    <location>
        <begin position="459"/>
        <end position="551"/>
    </location>
</feature>
<dbReference type="PROSITE" id="PS51892">
    <property type="entry name" value="SUBTILASE"/>
    <property type="match status" value="1"/>
</dbReference>
<accession>A0ABP7G8X0</accession>
<name>A0ABP7G8X0_9MICO</name>
<feature type="active site" description="Charge relay system" evidence="7">
    <location>
        <position position="199"/>
    </location>
</feature>
<evidence type="ECO:0000256" key="7">
    <source>
        <dbReference type="PROSITE-ProRule" id="PRU01240"/>
    </source>
</evidence>
<dbReference type="InterPro" id="IPR050131">
    <property type="entry name" value="Peptidase_S8_subtilisin-like"/>
</dbReference>
<dbReference type="InterPro" id="IPR015500">
    <property type="entry name" value="Peptidase_S8_subtilisin-rel"/>
</dbReference>
<dbReference type="InterPro" id="IPR034213">
    <property type="entry name" value="S8_Vpr-like"/>
</dbReference>
<dbReference type="Pfam" id="PF00082">
    <property type="entry name" value="Peptidase_S8"/>
    <property type="match status" value="1"/>
</dbReference>
<feature type="active site" description="Charge relay system" evidence="7">
    <location>
        <position position="278"/>
    </location>
</feature>
<evidence type="ECO:0000256" key="4">
    <source>
        <dbReference type="ARBA" id="ARBA00022729"/>
    </source>
</evidence>
<dbReference type="CDD" id="cd07474">
    <property type="entry name" value="Peptidases_S8_subtilisin_Vpr-like"/>
    <property type="match status" value="1"/>
</dbReference>
<keyword evidence="2" id="KW-0964">Secreted</keyword>
<sequence>MTSLFRSRGRSLAALSAAAVVCALLWPATATAATSPDDSTATPVPTASHGMLASSLKLAGGLDRMNGRRSVFVQLSGQGAAAAADAAKASGKSASQQKASVKAAKAAANKKSAAVVAQARKKDGRTTELWQVGNALPGVAITADVAAIKELAARSDVVKITPLVPKHTLNATGSDLTRAVDSWQQTHSTGAGVKIAIIDTGLDYTHADFGGPGTEAAWQAAHENNADPHWRDTLTELAQAKVGGGFDFAGDDYNADPTASDYQPVAHPDADPIGCGPHGTHVAGIAAGYGENADGSTFTGDYGSLTADDIAAMKVVPGTAPAATVYPLKVFGCEGSTDVVIPALDYALDPNGDGNFADKADIVNLSLGADYATVDDPENDVVNALAAAGVLPVIAMGNNGDLTDTGGSPGNAVRSLAVASSVDAFQQLDGLKVDAPDGVAGTVAGQFSVAYPWSTSASVTGAVVPLSSANADGCDPLGAADAAAVAGKVAWLTWDSTDATRRCGSAGRAANVKAAGAIGAIFTGDVTPFAAGITGDADIPVFQLTESATKDLTPALEAGTLTVTFDGSLALSVDAVDPAINDLLSSFSSRGTHGSLGVVKPDVTAPGDTILSAGLGTGTGAVNMSGTSMATPHTAGIAALVKQAHPDWTPEQIKADIMNTAGHDLYTGTDRTGDVYSPARVGAGRIDALAAVQNSLLVYSDDVPGGVSASFGVVEAPATKATVSRTIAVQLHNTGTTGVSANLSYAASNAQPGVAYTVSPSSVTVAAGATETVHVTMTVTTAKLRNTIDPTMATDQSGVPRQFVADASGRLMVADGSSSNPLRLPVYGAAKPVSQTSTADVHKGDTRALRLSGTGVSQGDGATAYDSLVTVATLGATSPQLPVCGDKVTRNCTLNQTATAGDLKYVGAGSSPTKTGYADGWLWFSIATYGDWATVGNSTIPYVDVDTTGDGVPDYEVYVQNVAGTDVLVAWLIDLSTGSAIDAEPVNFAFGDVNTNVFDTNVLAIPVWPAMIGVTDTAKSFPITYQVGTYSAYAVGGTGDIDDVGPISYDVVTPAIGTGAPLYLDQGGAVIPYTRGTLGGNGKGNAKGLRDQALVLHLHGASGHRAEVVKIGG</sequence>
<dbReference type="PANTHER" id="PTHR43806:SF11">
    <property type="entry name" value="CEREVISIN-RELATED"/>
    <property type="match status" value="1"/>
</dbReference>
<evidence type="ECO:0000313" key="12">
    <source>
        <dbReference type="EMBL" id="GAA3759410.1"/>
    </source>
</evidence>
<dbReference type="InterPro" id="IPR036852">
    <property type="entry name" value="Peptidase_S8/S53_dom_sf"/>
</dbReference>
<dbReference type="InterPro" id="IPR000209">
    <property type="entry name" value="Peptidase_S8/S53_dom"/>
</dbReference>
<evidence type="ECO:0000256" key="9">
    <source>
        <dbReference type="SAM" id="SignalP"/>
    </source>
</evidence>